<feature type="chain" id="PRO_5045037733" evidence="9">
    <location>
        <begin position="19"/>
        <end position="295"/>
    </location>
</feature>
<evidence type="ECO:0000256" key="1">
    <source>
        <dbReference type="ARBA" id="ARBA00004167"/>
    </source>
</evidence>
<dbReference type="CDD" id="cd00112">
    <property type="entry name" value="LDLa"/>
    <property type="match status" value="2"/>
</dbReference>
<dbReference type="PANTHER" id="PTHR24270:SF62">
    <property type="entry name" value="LOW-DENSITY LIPOPROTEIN RECEPTOR-RELATED PROTEIN 2"/>
    <property type="match status" value="1"/>
</dbReference>
<dbReference type="EMBL" id="CAWYQH010000119">
    <property type="protein sequence ID" value="CAK8690722.1"/>
    <property type="molecule type" value="Genomic_DNA"/>
</dbReference>
<organism evidence="10 11">
    <name type="scientific">Clavelina lepadiformis</name>
    <name type="common">Light-bulb sea squirt</name>
    <name type="synonym">Ascidia lepadiformis</name>
    <dbReference type="NCBI Taxonomy" id="159417"/>
    <lineage>
        <taxon>Eukaryota</taxon>
        <taxon>Metazoa</taxon>
        <taxon>Chordata</taxon>
        <taxon>Tunicata</taxon>
        <taxon>Ascidiacea</taxon>
        <taxon>Aplousobranchia</taxon>
        <taxon>Clavelinidae</taxon>
        <taxon>Clavelina</taxon>
    </lineage>
</organism>
<keyword evidence="5" id="KW-1133">Transmembrane helix</keyword>
<dbReference type="SUPFAM" id="SSF57424">
    <property type="entry name" value="LDL receptor-like module"/>
    <property type="match status" value="3"/>
</dbReference>
<name>A0ABP0GG56_CLALP</name>
<evidence type="ECO:0000256" key="3">
    <source>
        <dbReference type="ARBA" id="ARBA00022692"/>
    </source>
</evidence>
<accession>A0ABP0GG56</accession>
<keyword evidence="7 8" id="KW-1015">Disulfide bond</keyword>
<comment type="caution">
    <text evidence="8">Lacks conserved residue(s) required for the propagation of feature annotation.</text>
</comment>
<dbReference type="SMART" id="SM00192">
    <property type="entry name" value="LDLa"/>
    <property type="match status" value="3"/>
</dbReference>
<keyword evidence="9" id="KW-0732">Signal</keyword>
<keyword evidence="11" id="KW-1185">Reference proteome</keyword>
<evidence type="ECO:0000256" key="2">
    <source>
        <dbReference type="ARBA" id="ARBA00004308"/>
    </source>
</evidence>
<evidence type="ECO:0000256" key="7">
    <source>
        <dbReference type="ARBA" id="ARBA00023157"/>
    </source>
</evidence>
<dbReference type="Gene3D" id="4.10.1220.10">
    <property type="entry name" value="EGF-type module"/>
    <property type="match status" value="1"/>
</dbReference>
<dbReference type="Pfam" id="PF00057">
    <property type="entry name" value="Ldl_recept_a"/>
    <property type="match status" value="1"/>
</dbReference>
<dbReference type="InterPro" id="IPR002172">
    <property type="entry name" value="LDrepeatLR_classA_rpt"/>
</dbReference>
<evidence type="ECO:0000256" key="5">
    <source>
        <dbReference type="ARBA" id="ARBA00022989"/>
    </source>
</evidence>
<comment type="subcellular location">
    <subcellularLocation>
        <location evidence="2">Endomembrane system</location>
    </subcellularLocation>
    <subcellularLocation>
        <location evidence="1">Membrane</location>
        <topology evidence="1">Single-pass membrane protein</topology>
    </subcellularLocation>
</comment>
<dbReference type="InterPro" id="IPR023415">
    <property type="entry name" value="LDLR_class-A_CS"/>
</dbReference>
<dbReference type="Gene3D" id="4.10.400.10">
    <property type="entry name" value="Low-density Lipoprotein Receptor"/>
    <property type="match status" value="2"/>
</dbReference>
<proteinExistence type="predicted"/>
<keyword evidence="3" id="KW-0812">Transmembrane</keyword>
<protein>
    <submittedName>
        <fullName evidence="10">Uncharacterized protein</fullName>
    </submittedName>
</protein>
<feature type="signal peptide" evidence="9">
    <location>
        <begin position="1"/>
        <end position="18"/>
    </location>
</feature>
<evidence type="ECO:0000313" key="10">
    <source>
        <dbReference type="EMBL" id="CAK8690722.1"/>
    </source>
</evidence>
<evidence type="ECO:0000313" key="11">
    <source>
        <dbReference type="Proteomes" id="UP001642483"/>
    </source>
</evidence>
<dbReference type="PROSITE" id="PS01209">
    <property type="entry name" value="LDLRA_1"/>
    <property type="match status" value="1"/>
</dbReference>
<reference evidence="10 11" key="1">
    <citation type="submission" date="2024-02" db="EMBL/GenBank/DDBJ databases">
        <authorList>
            <person name="Daric V."/>
            <person name="Darras S."/>
        </authorList>
    </citation>
    <scope>NUCLEOTIDE SEQUENCE [LARGE SCALE GENOMIC DNA]</scope>
</reference>
<dbReference type="Proteomes" id="UP001642483">
    <property type="component" value="Unassembled WGS sequence"/>
</dbReference>
<feature type="disulfide bond" evidence="8">
    <location>
        <begin position="138"/>
        <end position="153"/>
    </location>
</feature>
<evidence type="ECO:0000256" key="8">
    <source>
        <dbReference type="PROSITE-ProRule" id="PRU00124"/>
    </source>
</evidence>
<evidence type="ECO:0000256" key="6">
    <source>
        <dbReference type="ARBA" id="ARBA00023136"/>
    </source>
</evidence>
<evidence type="ECO:0000256" key="9">
    <source>
        <dbReference type="SAM" id="SignalP"/>
    </source>
</evidence>
<keyword evidence="6" id="KW-0472">Membrane</keyword>
<feature type="disulfide bond" evidence="8">
    <location>
        <begin position="119"/>
        <end position="131"/>
    </location>
</feature>
<keyword evidence="4" id="KW-0677">Repeat</keyword>
<feature type="disulfide bond" evidence="8">
    <location>
        <begin position="100"/>
        <end position="115"/>
    </location>
</feature>
<dbReference type="PROSITE" id="PS50068">
    <property type="entry name" value="LDLRA_2"/>
    <property type="match status" value="2"/>
</dbReference>
<dbReference type="InterPro" id="IPR050685">
    <property type="entry name" value="LDLR"/>
</dbReference>
<sequence length="295" mass="33546">MLLLRCATTFFVFAFVSAILCSTINAYGHGENALKTDVKGKSETKWTCDDQHNTISLKYLCDNQIDCLDGSDESDRNCGERECEFKCTSSSHCVYDYQLCDGTNDCLDGSDEDYCHDDCPEFACVDDPLRCLDKADVCDNYKDCNDGSDELNCSQVGEFQTTTVSTTTTTLETTTVSKKMLRKCRKNPSKRGCGIFWRLLSEELPKNMVRRCVKKPNKKKCRKYKSVLQIHLSAFPSDYMPSSCKKKPDLKKCIPFLAHIAGQLPKKFIRKCHKKPDTKKCIRFQAVLEIRNNEV</sequence>
<dbReference type="InterPro" id="IPR036055">
    <property type="entry name" value="LDL_receptor-like_sf"/>
</dbReference>
<dbReference type="PRINTS" id="PR00261">
    <property type="entry name" value="LDLRECEPTOR"/>
</dbReference>
<evidence type="ECO:0000256" key="4">
    <source>
        <dbReference type="ARBA" id="ARBA00022737"/>
    </source>
</evidence>
<gene>
    <name evidence="10" type="ORF">CVLEPA_LOCUS23303</name>
</gene>
<comment type="caution">
    <text evidence="10">The sequence shown here is derived from an EMBL/GenBank/DDBJ whole genome shotgun (WGS) entry which is preliminary data.</text>
</comment>
<dbReference type="PANTHER" id="PTHR24270">
    <property type="entry name" value="LOW-DENSITY LIPOPROTEIN RECEPTOR-RELATED"/>
    <property type="match status" value="1"/>
</dbReference>